<comment type="similarity">
    <text evidence="8">Belongs to the glycosyltransferase 87 family.</text>
</comment>
<feature type="transmembrane region" description="Helical" evidence="10">
    <location>
        <begin position="372"/>
        <end position="393"/>
    </location>
</feature>
<feature type="transmembrane region" description="Helical" evidence="10">
    <location>
        <begin position="9"/>
        <end position="29"/>
    </location>
</feature>
<dbReference type="PANTHER" id="PTHR33908:SF11">
    <property type="entry name" value="MEMBRANE PROTEIN"/>
    <property type="match status" value="1"/>
</dbReference>
<dbReference type="EC" id="2.4.-.-" evidence="11"/>
<dbReference type="Proteomes" id="UP001240171">
    <property type="component" value="Unassembled WGS sequence"/>
</dbReference>
<evidence type="ECO:0000256" key="4">
    <source>
        <dbReference type="ARBA" id="ARBA00022679"/>
    </source>
</evidence>
<evidence type="ECO:0000256" key="9">
    <source>
        <dbReference type="SAM" id="MobiDB-lite"/>
    </source>
</evidence>
<feature type="transmembrane region" description="Helical" evidence="10">
    <location>
        <begin position="312"/>
        <end position="332"/>
    </location>
</feature>
<gene>
    <name evidence="11" type="ORF">Q5741_07905</name>
</gene>
<evidence type="ECO:0000256" key="2">
    <source>
        <dbReference type="ARBA" id="ARBA00022475"/>
    </source>
</evidence>
<dbReference type="RefSeq" id="WP_305023538.1">
    <property type="nucleotide sequence ID" value="NZ_JAUQTB010000003.1"/>
</dbReference>
<feature type="transmembrane region" description="Helical" evidence="10">
    <location>
        <begin position="441"/>
        <end position="460"/>
    </location>
</feature>
<dbReference type="PANTHER" id="PTHR33908">
    <property type="entry name" value="MANNOSYLTRANSFERASE YKCB-RELATED"/>
    <property type="match status" value="1"/>
</dbReference>
<dbReference type="InterPro" id="IPR050297">
    <property type="entry name" value="LipidA_mod_glycosyltrf_83"/>
</dbReference>
<keyword evidence="6 10" id="KW-1133">Transmembrane helix</keyword>
<keyword evidence="3 11" id="KW-0328">Glycosyltransferase</keyword>
<keyword evidence="7 10" id="KW-0472">Membrane</keyword>
<feature type="transmembrane region" description="Helical" evidence="10">
    <location>
        <begin position="240"/>
        <end position="257"/>
    </location>
</feature>
<comment type="subcellular location">
    <subcellularLocation>
        <location evidence="1">Cell membrane</location>
        <topology evidence="1">Multi-pass membrane protein</topology>
    </subcellularLocation>
</comment>
<name>A0ABT9CF72_9BACL</name>
<organism evidence="11 12">
    <name type="scientific">Paenibacillus lacisoli</name>
    <dbReference type="NCBI Taxonomy" id="3064525"/>
    <lineage>
        <taxon>Bacteria</taxon>
        <taxon>Bacillati</taxon>
        <taxon>Bacillota</taxon>
        <taxon>Bacilli</taxon>
        <taxon>Bacillales</taxon>
        <taxon>Paenibacillaceae</taxon>
        <taxon>Paenibacillus</taxon>
    </lineage>
</organism>
<sequence length="589" mass="63787">MSWIRSNKWLMIMILLLVLSIGWAVYSVIVHTSDTSTNSGFSGMRQNGSFGSGGSRPDGSFTGRSSEFGRGGSSSRNDAGITQVPRGSDGASTSDGTDRNPRADSPEGRPGQGITGSPNIDTGRNGESGERPGMPQGGGSRFGAGEASGSGSTELLLYALLFFGAAAAAIPLMKRRKSEAVVRPAMIWMAIVIGLSIRIALAPQVAGHPFDLNLFRNWANAAAKGLSDFYSSSNSDYPPLYIYMLYLVGKLTSTAALSPYSTLLIKLPSMLADMVTAYLLYRIGRKYISAGIGLAAAVFYAFNPAVLINSTYWGQVDSFFTLLIICGIWFISQCKLSWAALFMAAAIMMKPQGIIFLPVLGFALLQSGSWRAWIRAMGTAAAVVIVTALPFAWGQEPLWLYKLYAGTVGEYPYASVNAFNFYSLIGANYKQASSTMLLFSYHAWGLIFIVLAVLFTCWMTLRNRNPLLAAAAALTLIALVFTFSTSMHERYLFPAAALAIVAYFQLRDQRLLWLTLGFSVTIFFNTYYIFYYSTSGGASYGAVLFLISLLNILLCGWLIKVLWNLSSSNKPAGLQAPASPALHTQVLEM</sequence>
<feature type="transmembrane region" description="Helical" evidence="10">
    <location>
        <begin position="467"/>
        <end position="485"/>
    </location>
</feature>
<evidence type="ECO:0000256" key="8">
    <source>
        <dbReference type="ARBA" id="ARBA00024033"/>
    </source>
</evidence>
<evidence type="ECO:0000256" key="10">
    <source>
        <dbReference type="SAM" id="Phobius"/>
    </source>
</evidence>
<dbReference type="Pfam" id="PF09594">
    <property type="entry name" value="GT87"/>
    <property type="match status" value="1"/>
</dbReference>
<dbReference type="InterPro" id="IPR018584">
    <property type="entry name" value="GT87"/>
</dbReference>
<keyword evidence="2" id="KW-1003">Cell membrane</keyword>
<keyword evidence="5 10" id="KW-0812">Transmembrane</keyword>
<feature type="transmembrane region" description="Helical" evidence="10">
    <location>
        <begin position="155"/>
        <end position="173"/>
    </location>
</feature>
<evidence type="ECO:0000256" key="7">
    <source>
        <dbReference type="ARBA" id="ARBA00023136"/>
    </source>
</evidence>
<evidence type="ECO:0000256" key="1">
    <source>
        <dbReference type="ARBA" id="ARBA00004651"/>
    </source>
</evidence>
<evidence type="ECO:0000256" key="3">
    <source>
        <dbReference type="ARBA" id="ARBA00022676"/>
    </source>
</evidence>
<dbReference type="EMBL" id="JAUQTB010000003">
    <property type="protein sequence ID" value="MDO7906341.1"/>
    <property type="molecule type" value="Genomic_DNA"/>
</dbReference>
<evidence type="ECO:0000313" key="12">
    <source>
        <dbReference type="Proteomes" id="UP001240171"/>
    </source>
</evidence>
<feature type="transmembrane region" description="Helical" evidence="10">
    <location>
        <begin position="537"/>
        <end position="559"/>
    </location>
</feature>
<feature type="transmembrane region" description="Helical" evidence="10">
    <location>
        <begin position="185"/>
        <end position="206"/>
    </location>
</feature>
<dbReference type="GO" id="GO:0016757">
    <property type="term" value="F:glycosyltransferase activity"/>
    <property type="evidence" value="ECO:0007669"/>
    <property type="project" value="UniProtKB-KW"/>
</dbReference>
<proteinExistence type="inferred from homology"/>
<feature type="transmembrane region" description="Helical" evidence="10">
    <location>
        <begin position="287"/>
        <end position="305"/>
    </location>
</feature>
<evidence type="ECO:0000256" key="6">
    <source>
        <dbReference type="ARBA" id="ARBA00022989"/>
    </source>
</evidence>
<keyword evidence="4 11" id="KW-0808">Transferase</keyword>
<accession>A0ABT9CF72</accession>
<protein>
    <submittedName>
        <fullName evidence="11">Glycosyltransferase family 39 protein</fullName>
        <ecNumber evidence="11">2.4.-.-</ecNumber>
    </submittedName>
</protein>
<feature type="transmembrane region" description="Helical" evidence="10">
    <location>
        <begin position="511"/>
        <end position="531"/>
    </location>
</feature>
<keyword evidence="12" id="KW-1185">Reference proteome</keyword>
<evidence type="ECO:0000313" key="11">
    <source>
        <dbReference type="EMBL" id="MDO7906341.1"/>
    </source>
</evidence>
<feature type="compositionally biased region" description="Basic and acidic residues" evidence="9">
    <location>
        <begin position="96"/>
        <end position="107"/>
    </location>
</feature>
<feature type="compositionally biased region" description="Polar residues" evidence="9">
    <location>
        <begin position="35"/>
        <end position="49"/>
    </location>
</feature>
<comment type="caution">
    <text evidence="11">The sequence shown here is derived from an EMBL/GenBank/DDBJ whole genome shotgun (WGS) entry which is preliminary data.</text>
</comment>
<feature type="compositionally biased region" description="Gly residues" evidence="9">
    <location>
        <begin position="135"/>
        <end position="146"/>
    </location>
</feature>
<feature type="compositionally biased region" description="Low complexity" evidence="9">
    <location>
        <begin position="59"/>
        <end position="76"/>
    </location>
</feature>
<feature type="region of interest" description="Disordered" evidence="9">
    <location>
        <begin position="35"/>
        <end position="146"/>
    </location>
</feature>
<reference evidence="11 12" key="1">
    <citation type="submission" date="2023-07" db="EMBL/GenBank/DDBJ databases">
        <title>Paenibacillus sp. JX-17 nov. isolated from soil.</title>
        <authorList>
            <person name="Wan Y."/>
            <person name="Liu B."/>
        </authorList>
    </citation>
    <scope>NUCLEOTIDE SEQUENCE [LARGE SCALE GENOMIC DNA]</scope>
    <source>
        <strain evidence="11 12">JX-17</strain>
    </source>
</reference>
<evidence type="ECO:0000256" key="5">
    <source>
        <dbReference type="ARBA" id="ARBA00022692"/>
    </source>
</evidence>